<dbReference type="GO" id="GO:0008270">
    <property type="term" value="F:zinc ion binding"/>
    <property type="evidence" value="ECO:0007669"/>
    <property type="project" value="InterPro"/>
</dbReference>
<organism evidence="2 3">
    <name type="scientific">Amborella trichopoda</name>
    <dbReference type="NCBI Taxonomy" id="13333"/>
    <lineage>
        <taxon>Eukaryota</taxon>
        <taxon>Viridiplantae</taxon>
        <taxon>Streptophyta</taxon>
        <taxon>Embryophyta</taxon>
        <taxon>Tracheophyta</taxon>
        <taxon>Spermatophyta</taxon>
        <taxon>Magnoliopsida</taxon>
        <taxon>Amborellales</taxon>
        <taxon>Amborellaceae</taxon>
        <taxon>Amborella</taxon>
    </lineage>
</organism>
<dbReference type="Pfam" id="PF04434">
    <property type="entry name" value="SWIM"/>
    <property type="match status" value="1"/>
</dbReference>
<evidence type="ECO:0000259" key="1">
    <source>
        <dbReference type="Pfam" id="PF04434"/>
    </source>
</evidence>
<evidence type="ECO:0000313" key="2">
    <source>
        <dbReference type="EMBL" id="ERN10911.1"/>
    </source>
</evidence>
<keyword evidence="3" id="KW-1185">Reference proteome</keyword>
<proteinExistence type="predicted"/>
<dbReference type="AlphaFoldDB" id="W1PT69"/>
<sequence>MDMSLEWSGVLTPKAQKVIDLRRDKSRFLHTVTWAHDDMYEINVDNKYALNLATHTCSCRVWQYKYTRAYSLPFNPMPDELELPEIVYTTVMPPAARRTAGRPMKRRRQTEYKDIRPLKCSRCGVVGHNRKTCKSSI</sequence>
<gene>
    <name evidence="2" type="ORF">AMTR_s00164p00038360</name>
</gene>
<name>W1PT69_AMBTC</name>
<accession>W1PT69</accession>
<protein>
    <recommendedName>
        <fullName evidence="1">SWIM-type domain-containing protein</fullName>
    </recommendedName>
</protein>
<dbReference type="InterPro" id="IPR007527">
    <property type="entry name" value="Znf_SWIM"/>
</dbReference>
<dbReference type="HOGENOM" id="CLU_055196_3_1_1"/>
<reference evidence="3" key="1">
    <citation type="journal article" date="2013" name="Science">
        <title>The Amborella genome and the evolution of flowering plants.</title>
        <authorList>
            <consortium name="Amborella Genome Project"/>
        </authorList>
    </citation>
    <scope>NUCLEOTIDE SEQUENCE [LARGE SCALE GENOMIC DNA]</scope>
</reference>
<evidence type="ECO:0000313" key="3">
    <source>
        <dbReference type="Proteomes" id="UP000017836"/>
    </source>
</evidence>
<dbReference type="Gramene" id="ERN10911">
    <property type="protein sequence ID" value="ERN10911"/>
    <property type="gene ID" value="AMTR_s00164p00038360"/>
</dbReference>
<feature type="domain" description="SWIM-type" evidence="1">
    <location>
        <begin position="40"/>
        <end position="65"/>
    </location>
</feature>
<dbReference type="Proteomes" id="UP000017836">
    <property type="component" value="Unassembled WGS sequence"/>
</dbReference>
<dbReference type="EMBL" id="KI392764">
    <property type="protein sequence ID" value="ERN10911.1"/>
    <property type="molecule type" value="Genomic_DNA"/>
</dbReference>